<keyword evidence="8" id="KW-0648">Protein biosynthesis</keyword>
<evidence type="ECO:0000256" key="2">
    <source>
        <dbReference type="ARBA" id="ARBA00009368"/>
    </source>
</evidence>
<evidence type="ECO:0000313" key="8">
    <source>
        <dbReference type="EMBL" id="KGG53211.1"/>
    </source>
</evidence>
<comment type="similarity">
    <text evidence="2">Belongs to the TAF7 family.</text>
</comment>
<keyword evidence="9" id="KW-1185">Reference proteome</keyword>
<feature type="domain" description="TAFII55 protein conserved region" evidence="7">
    <location>
        <begin position="76"/>
        <end position="231"/>
    </location>
</feature>
<sequence length="533" mass="58151">MPAARPFSVTLTLPPPPLSVIGGGGPESLLETVVSLTSRKRRVITNASAILNDESKISTACSSKANHHPRATGIAFEEQIVVRFLSETLANAVRASLNAGTLDTDLQIDFDKSTFTNGYFGGPAAPPSATVIFCGQRFKGWLVDLPSLVESLISSNKKQYYKVADISQEEKEDKNGHTDDFIPTREWPHGLTPPLAFVRARRFRRQAARESLVEMSSVVRRLLEADRKALSIELELIDTPASSLEDRNFPELEDDEEDASSVASGPLASTIGEISDDEVSELAAEITYDEEEEYDEDEDEEEGEEGEEEEGEEEEEEIASEGKAGDPPSSDILSSTGHNFSLLQSRIYSRLASASTAGLNKDSDSFNRMNRFSDAIRILSQQSSSVTPESNPLLVEDYEVYHGQEIDEEEETIDDADKGSVEYVHGHMTYPPNVAQSSINYACEPIDYEYGSGSYAQSQDSTVADDSHSEDGGLSMDYEQGLHDGGPLTATSNRAQGDHPMDINSDVPEDLIDSYARWLYDASNSGGTGGGNR</sequence>
<dbReference type="OrthoDB" id="153872at2759"/>
<name>A0A098VZM5_9MICR</name>
<evidence type="ECO:0000256" key="1">
    <source>
        <dbReference type="ARBA" id="ARBA00004123"/>
    </source>
</evidence>
<accession>A0A098VZM5</accession>
<protein>
    <submittedName>
        <fullName evidence="8">Transcription initiation factor tfiid 55 kDa subunit</fullName>
    </submittedName>
</protein>
<dbReference type="GO" id="GO:0016251">
    <property type="term" value="F:RNA polymerase II general transcription initiation factor activity"/>
    <property type="evidence" value="ECO:0007669"/>
    <property type="project" value="TreeGrafter"/>
</dbReference>
<feature type="compositionally biased region" description="Acidic residues" evidence="6">
    <location>
        <begin position="287"/>
        <end position="319"/>
    </location>
</feature>
<dbReference type="Proteomes" id="UP000029725">
    <property type="component" value="Unassembled WGS sequence"/>
</dbReference>
<feature type="region of interest" description="Disordered" evidence="6">
    <location>
        <begin position="454"/>
        <end position="508"/>
    </location>
</feature>
<dbReference type="GO" id="GO:0003743">
    <property type="term" value="F:translation initiation factor activity"/>
    <property type="evidence" value="ECO:0007669"/>
    <property type="project" value="UniProtKB-KW"/>
</dbReference>
<dbReference type="GeneID" id="25257907"/>
<comment type="subcellular location">
    <subcellularLocation>
        <location evidence="1">Nucleus</location>
    </subcellularLocation>
</comment>
<dbReference type="GO" id="GO:0005669">
    <property type="term" value="C:transcription factor TFIID complex"/>
    <property type="evidence" value="ECO:0007669"/>
    <property type="project" value="InterPro"/>
</dbReference>
<dbReference type="AlphaFoldDB" id="A0A098VZM5"/>
<dbReference type="GO" id="GO:0051123">
    <property type="term" value="P:RNA polymerase II preinitiation complex assembly"/>
    <property type="evidence" value="ECO:0007669"/>
    <property type="project" value="TreeGrafter"/>
</dbReference>
<evidence type="ECO:0000313" key="9">
    <source>
        <dbReference type="Proteomes" id="UP000029725"/>
    </source>
</evidence>
<dbReference type="HOGENOM" id="CLU_510975_0_0_1"/>
<dbReference type="VEuPathDB" id="MicrosporidiaDB:DI09_103p70"/>
<dbReference type="SMART" id="SM01370">
    <property type="entry name" value="TAFII55_N"/>
    <property type="match status" value="1"/>
</dbReference>
<keyword evidence="3" id="KW-0805">Transcription regulation</keyword>
<dbReference type="InterPro" id="IPR037817">
    <property type="entry name" value="TAF7"/>
</dbReference>
<dbReference type="PANTHER" id="PTHR12228:SF0">
    <property type="entry name" value="TATA-BOX BINDING PROTEIN ASSOCIATED FACTOR 7"/>
    <property type="match status" value="1"/>
</dbReference>
<comment type="caution">
    <text evidence="8">The sequence shown here is derived from an EMBL/GenBank/DDBJ whole genome shotgun (WGS) entry which is preliminary data.</text>
</comment>
<dbReference type="Pfam" id="PF04658">
    <property type="entry name" value="TAFII55_N"/>
    <property type="match status" value="1"/>
</dbReference>
<evidence type="ECO:0000256" key="6">
    <source>
        <dbReference type="SAM" id="MobiDB-lite"/>
    </source>
</evidence>
<feature type="compositionally biased region" description="Polar residues" evidence="6">
    <location>
        <begin position="454"/>
        <end position="464"/>
    </location>
</feature>
<feature type="region of interest" description="Disordered" evidence="6">
    <location>
        <begin position="245"/>
        <end position="336"/>
    </location>
</feature>
<evidence type="ECO:0000256" key="4">
    <source>
        <dbReference type="ARBA" id="ARBA00023163"/>
    </source>
</evidence>
<keyword evidence="4" id="KW-0804">Transcription</keyword>
<dbReference type="InterPro" id="IPR006751">
    <property type="entry name" value="TAFII55_prot_cons_reg"/>
</dbReference>
<reference evidence="8 9" key="1">
    <citation type="submission" date="2014-04" db="EMBL/GenBank/DDBJ databases">
        <title>A new species of microsporidia sheds light on the evolution of extreme parasitism.</title>
        <authorList>
            <person name="Haag K.L."/>
            <person name="James T.Y."/>
            <person name="Larsson R."/>
            <person name="Schaer T.M."/>
            <person name="Refardt D."/>
            <person name="Pombert J.-F."/>
            <person name="Ebert D."/>
        </authorList>
    </citation>
    <scope>NUCLEOTIDE SEQUENCE [LARGE SCALE GENOMIC DNA]</scope>
    <source>
        <strain evidence="8 9">UGP3</strain>
        <tissue evidence="8">Spores</tissue>
    </source>
</reference>
<dbReference type="RefSeq" id="XP_013239650.1">
    <property type="nucleotide sequence ID" value="XM_013384196.1"/>
</dbReference>
<dbReference type="EMBL" id="JMKJ01000004">
    <property type="protein sequence ID" value="KGG53211.1"/>
    <property type="molecule type" value="Genomic_DNA"/>
</dbReference>
<gene>
    <name evidence="8" type="ORF">DI09_103p70</name>
</gene>
<evidence type="ECO:0000259" key="7">
    <source>
        <dbReference type="SMART" id="SM01370"/>
    </source>
</evidence>
<evidence type="ECO:0000256" key="5">
    <source>
        <dbReference type="ARBA" id="ARBA00023242"/>
    </source>
</evidence>
<keyword evidence="5" id="KW-0539">Nucleus</keyword>
<keyword evidence="8" id="KW-0396">Initiation factor</keyword>
<organism evidence="8 9">
    <name type="scientific">Mitosporidium daphniae</name>
    <dbReference type="NCBI Taxonomy" id="1485682"/>
    <lineage>
        <taxon>Eukaryota</taxon>
        <taxon>Fungi</taxon>
        <taxon>Fungi incertae sedis</taxon>
        <taxon>Microsporidia</taxon>
        <taxon>Mitosporidium</taxon>
    </lineage>
</organism>
<dbReference type="PANTHER" id="PTHR12228">
    <property type="entry name" value="TRANSCRIPTION INITIATION FACTOR TFIID 55 KD SUBUNIT-RELATED"/>
    <property type="match status" value="1"/>
</dbReference>
<proteinExistence type="inferred from homology"/>
<evidence type="ECO:0000256" key="3">
    <source>
        <dbReference type="ARBA" id="ARBA00023015"/>
    </source>
</evidence>